<name>A0A6N6VM19_9HYPH</name>
<evidence type="ECO:0000313" key="4">
    <source>
        <dbReference type="Proteomes" id="UP000468901"/>
    </source>
</evidence>
<feature type="transmembrane region" description="Helical" evidence="1">
    <location>
        <begin position="6"/>
        <end position="32"/>
    </location>
</feature>
<sequence>MTIENFVLVFGTTPLVSLGITLVLIGGCALMMGRALALNWRPGWQMLPYSLLLAIADRFLVFALFQGELLSLTGYMADFAVLLCVAGFAFQVVRARQMVRQYPWAYERAGLLGWRDRSSGK</sequence>
<organism evidence="3 4">
    <name type="scientific">Parvibaculum sedimenti</name>
    <dbReference type="NCBI Taxonomy" id="2608632"/>
    <lineage>
        <taxon>Bacteria</taxon>
        <taxon>Pseudomonadati</taxon>
        <taxon>Pseudomonadota</taxon>
        <taxon>Alphaproteobacteria</taxon>
        <taxon>Hyphomicrobiales</taxon>
        <taxon>Parvibaculaceae</taxon>
        <taxon>Parvibaculum</taxon>
    </lineage>
</organism>
<accession>A0A6N6VM19</accession>
<dbReference type="EMBL" id="WESC01000002">
    <property type="protein sequence ID" value="KAB7742099.1"/>
    <property type="molecule type" value="Genomic_DNA"/>
</dbReference>
<dbReference type="RefSeq" id="WP_152214521.1">
    <property type="nucleotide sequence ID" value="NZ_JBAQYD010000048.1"/>
</dbReference>
<dbReference type="Proteomes" id="UP000468901">
    <property type="component" value="Unassembled WGS sequence"/>
</dbReference>
<gene>
    <name evidence="3" type="ORF">F2P47_02145</name>
</gene>
<evidence type="ECO:0000313" key="3">
    <source>
        <dbReference type="EMBL" id="KAB7742099.1"/>
    </source>
</evidence>
<feature type="domain" description="DUF6867" evidence="2">
    <location>
        <begin position="13"/>
        <end position="117"/>
    </location>
</feature>
<dbReference type="InterPro" id="IPR049201">
    <property type="entry name" value="DUF6867"/>
</dbReference>
<keyword evidence="4" id="KW-1185">Reference proteome</keyword>
<keyword evidence="1" id="KW-0812">Transmembrane</keyword>
<proteinExistence type="predicted"/>
<keyword evidence="1" id="KW-1133">Transmembrane helix</keyword>
<evidence type="ECO:0000256" key="1">
    <source>
        <dbReference type="SAM" id="Phobius"/>
    </source>
</evidence>
<feature type="transmembrane region" description="Helical" evidence="1">
    <location>
        <begin position="72"/>
        <end position="93"/>
    </location>
</feature>
<evidence type="ECO:0000259" key="2">
    <source>
        <dbReference type="Pfam" id="PF21741"/>
    </source>
</evidence>
<reference evidence="3 4" key="1">
    <citation type="submission" date="2019-09" db="EMBL/GenBank/DDBJ databases">
        <title>Parvibaculum sedimenti sp. nov., isolated from sediment.</title>
        <authorList>
            <person name="Wang Y."/>
        </authorList>
    </citation>
    <scope>NUCLEOTIDE SEQUENCE [LARGE SCALE GENOMIC DNA]</scope>
    <source>
        <strain evidence="3 4">HXT-9</strain>
    </source>
</reference>
<protein>
    <recommendedName>
        <fullName evidence="2">DUF6867 domain-containing protein</fullName>
    </recommendedName>
</protein>
<dbReference type="Pfam" id="PF21741">
    <property type="entry name" value="DUF6867"/>
    <property type="match status" value="1"/>
</dbReference>
<comment type="caution">
    <text evidence="3">The sequence shown here is derived from an EMBL/GenBank/DDBJ whole genome shotgun (WGS) entry which is preliminary data.</text>
</comment>
<dbReference type="AlphaFoldDB" id="A0A6N6VM19"/>
<keyword evidence="1" id="KW-0472">Membrane</keyword>